<evidence type="ECO:0000256" key="11">
    <source>
        <dbReference type="PIRSR" id="PIRSR602403-1"/>
    </source>
</evidence>
<dbReference type="GO" id="GO:0004497">
    <property type="term" value="F:monooxygenase activity"/>
    <property type="evidence" value="ECO:0007669"/>
    <property type="project" value="UniProtKB-KW"/>
</dbReference>
<evidence type="ECO:0000256" key="8">
    <source>
        <dbReference type="ARBA" id="ARBA00023004"/>
    </source>
</evidence>
<dbReference type="PRINTS" id="PR00465">
    <property type="entry name" value="EP450IV"/>
</dbReference>
<keyword evidence="7" id="KW-0256">Endoplasmic reticulum</keyword>
<dbReference type="EMBL" id="CAJPIZ010004176">
    <property type="protein sequence ID" value="CAG2107241.1"/>
    <property type="molecule type" value="Genomic_DNA"/>
</dbReference>
<comment type="similarity">
    <text evidence="4 12">Belongs to the cytochrome P450 family.</text>
</comment>
<dbReference type="PANTHER" id="PTHR24291">
    <property type="entry name" value="CYTOCHROME P450 FAMILY 4"/>
    <property type="match status" value="1"/>
</dbReference>
<comment type="function">
    <text evidence="2">May be involved in the metabolism of insect hormones and in the breakdown of synthetic insecticides.</text>
</comment>
<evidence type="ECO:0000256" key="1">
    <source>
        <dbReference type="ARBA" id="ARBA00001971"/>
    </source>
</evidence>
<dbReference type="SUPFAM" id="SSF48264">
    <property type="entry name" value="Cytochrome P450"/>
    <property type="match status" value="2"/>
</dbReference>
<evidence type="ECO:0000256" key="6">
    <source>
        <dbReference type="ARBA" id="ARBA00022723"/>
    </source>
</evidence>
<dbReference type="OrthoDB" id="6512715at2759"/>
<keyword evidence="14" id="KW-1185">Reference proteome</keyword>
<evidence type="ECO:0000256" key="5">
    <source>
        <dbReference type="ARBA" id="ARBA00022617"/>
    </source>
</evidence>
<evidence type="ECO:0000256" key="9">
    <source>
        <dbReference type="ARBA" id="ARBA00023033"/>
    </source>
</evidence>
<dbReference type="Proteomes" id="UP000759131">
    <property type="component" value="Unassembled WGS sequence"/>
</dbReference>
<organism evidence="13">
    <name type="scientific">Medioppia subpectinata</name>
    <dbReference type="NCBI Taxonomy" id="1979941"/>
    <lineage>
        <taxon>Eukaryota</taxon>
        <taxon>Metazoa</taxon>
        <taxon>Ecdysozoa</taxon>
        <taxon>Arthropoda</taxon>
        <taxon>Chelicerata</taxon>
        <taxon>Arachnida</taxon>
        <taxon>Acari</taxon>
        <taxon>Acariformes</taxon>
        <taxon>Sarcoptiformes</taxon>
        <taxon>Oribatida</taxon>
        <taxon>Brachypylina</taxon>
        <taxon>Oppioidea</taxon>
        <taxon>Oppiidae</taxon>
        <taxon>Medioppia</taxon>
    </lineage>
</organism>
<evidence type="ECO:0000313" key="14">
    <source>
        <dbReference type="Proteomes" id="UP000759131"/>
    </source>
</evidence>
<dbReference type="InterPro" id="IPR036396">
    <property type="entry name" value="Cyt_P450_sf"/>
</dbReference>
<dbReference type="AlphaFoldDB" id="A0A7R9PZR1"/>
<evidence type="ECO:0000313" key="13">
    <source>
        <dbReference type="EMBL" id="CAD7626811.1"/>
    </source>
</evidence>
<keyword evidence="6 11" id="KW-0479">Metal-binding</keyword>
<feature type="binding site" description="axial binding residue" evidence="11">
    <location>
        <position position="495"/>
    </location>
    <ligand>
        <name>heme</name>
        <dbReference type="ChEBI" id="CHEBI:30413"/>
    </ligand>
    <ligandPart>
        <name>Fe</name>
        <dbReference type="ChEBI" id="CHEBI:18248"/>
    </ligandPart>
</feature>
<accession>A0A7R9PZR1</accession>
<dbReference type="InterPro" id="IPR050196">
    <property type="entry name" value="Cytochrome_P450_Monoox"/>
</dbReference>
<dbReference type="Gene3D" id="1.10.630.10">
    <property type="entry name" value="Cytochrome P450"/>
    <property type="match status" value="2"/>
</dbReference>
<dbReference type="InterPro" id="IPR001128">
    <property type="entry name" value="Cyt_P450"/>
</dbReference>
<comment type="subcellular location">
    <subcellularLocation>
        <location evidence="3">Endoplasmic reticulum membrane</location>
    </subcellularLocation>
</comment>
<dbReference type="InterPro" id="IPR017972">
    <property type="entry name" value="Cyt_P450_CS"/>
</dbReference>
<dbReference type="GO" id="GO:0005789">
    <property type="term" value="C:endoplasmic reticulum membrane"/>
    <property type="evidence" value="ECO:0007669"/>
    <property type="project" value="UniProtKB-SubCell"/>
</dbReference>
<evidence type="ECO:0000256" key="3">
    <source>
        <dbReference type="ARBA" id="ARBA00004586"/>
    </source>
</evidence>
<evidence type="ECO:0000256" key="4">
    <source>
        <dbReference type="ARBA" id="ARBA00010617"/>
    </source>
</evidence>
<keyword evidence="5 11" id="KW-0349">Heme</keyword>
<dbReference type="Pfam" id="PF00067">
    <property type="entry name" value="p450"/>
    <property type="match status" value="2"/>
</dbReference>
<evidence type="ECO:0000256" key="10">
    <source>
        <dbReference type="ARBA" id="ARBA00023136"/>
    </source>
</evidence>
<evidence type="ECO:0000256" key="7">
    <source>
        <dbReference type="ARBA" id="ARBA00022824"/>
    </source>
</evidence>
<evidence type="ECO:0000256" key="2">
    <source>
        <dbReference type="ARBA" id="ARBA00003690"/>
    </source>
</evidence>
<dbReference type="GO" id="GO:0020037">
    <property type="term" value="F:heme binding"/>
    <property type="evidence" value="ECO:0007669"/>
    <property type="project" value="InterPro"/>
</dbReference>
<dbReference type="InterPro" id="IPR002403">
    <property type="entry name" value="Cyt_P450_E_grp-IV"/>
</dbReference>
<keyword evidence="12" id="KW-0560">Oxidoreductase</keyword>
<comment type="cofactor">
    <cofactor evidence="1 11">
        <name>heme</name>
        <dbReference type="ChEBI" id="CHEBI:30413"/>
    </cofactor>
</comment>
<keyword evidence="9 12" id="KW-0503">Monooxygenase</keyword>
<dbReference type="PROSITE" id="PS00086">
    <property type="entry name" value="CYTOCHROME_P450"/>
    <property type="match status" value="2"/>
</dbReference>
<dbReference type="PANTHER" id="PTHR24291:SF189">
    <property type="entry name" value="CYTOCHROME P450 4C3-RELATED"/>
    <property type="match status" value="1"/>
</dbReference>
<sequence length="549" mass="63496">MSFRDRGHGLYRIWAGPKDTLVILYRADTVEVIKERKTEFMRKMNEKGNNSLDEVMEELGSKRKLAFLDSLLVHHIRNPREFTESDIREEVDTFMFEGHDTTAAAIQFSLILIGLDNNVQVKIHEEMDAIFGDDMCRDITTDDLRQMRYLEQCIKEALRLYPSVPYIARENQQDFSIGEHVIPKGSTCVPMIYMLHRDPKVFPNPEVYDPNRFASDGPDVQSRHPYAYVPFSAGPRNCIGQKFALLEEKALLAAILRRYRIRCLIHRDQLVLDIAAILKPHSKIPMSFVIKERKNEIMKKMSKKGNNSLNEVMEELGSKRKLAFLDSLLVHHIRNPREFTENDIREEVDTFMFEGHDTTAGAIQFSLILIGLDDSVQAKIHKEMDGIFGDDMCRDITTDDLRQMRYLEQCIKEALRLYPSVPLIARQNEQDFSIGEHVIPKGSTCMVLFYMLHRDPKVFPNPEVYDPNRFASDGPDVQSRHPYAYVPFSAGPRNCIGQKFALLEEKALLAAILRRYRILCLIHRDQLELDIAAVLKPRSKIPMSFTKRF</sequence>
<proteinExistence type="inferred from homology"/>
<gene>
    <name evidence="13" type="ORF">OSB1V03_LOCUS7243</name>
</gene>
<protein>
    <recommendedName>
        <fullName evidence="15">Cytochrome P450</fullName>
    </recommendedName>
</protein>
<evidence type="ECO:0000256" key="12">
    <source>
        <dbReference type="RuleBase" id="RU000461"/>
    </source>
</evidence>
<dbReference type="GO" id="GO:0016705">
    <property type="term" value="F:oxidoreductase activity, acting on paired donors, with incorporation or reduction of molecular oxygen"/>
    <property type="evidence" value="ECO:0007669"/>
    <property type="project" value="InterPro"/>
</dbReference>
<name>A0A7R9PZR1_9ACAR</name>
<evidence type="ECO:0008006" key="15">
    <source>
        <dbReference type="Google" id="ProtNLM"/>
    </source>
</evidence>
<keyword evidence="10" id="KW-0472">Membrane</keyword>
<dbReference type="GO" id="GO:0005506">
    <property type="term" value="F:iron ion binding"/>
    <property type="evidence" value="ECO:0007669"/>
    <property type="project" value="InterPro"/>
</dbReference>
<keyword evidence="8 11" id="KW-0408">Iron</keyword>
<dbReference type="PRINTS" id="PR00385">
    <property type="entry name" value="P450"/>
</dbReference>
<reference evidence="13" key="1">
    <citation type="submission" date="2020-11" db="EMBL/GenBank/DDBJ databases">
        <authorList>
            <person name="Tran Van P."/>
        </authorList>
    </citation>
    <scope>NUCLEOTIDE SEQUENCE</scope>
</reference>
<dbReference type="EMBL" id="OC858751">
    <property type="protein sequence ID" value="CAD7626811.1"/>
    <property type="molecule type" value="Genomic_DNA"/>
</dbReference>